<comment type="caution">
    <text evidence="1">The sequence shown here is derived from an EMBL/GenBank/DDBJ whole genome shotgun (WGS) entry which is preliminary data.</text>
</comment>
<reference evidence="1 2" key="1">
    <citation type="submission" date="2020-08" db="EMBL/GenBank/DDBJ databases">
        <title>Amycolatopsis sp. nov. DR6-1 isolated from Dendrobium heterocarpum.</title>
        <authorList>
            <person name="Tedsree N."/>
            <person name="Kuncharoen N."/>
            <person name="Likhitwitayawuid K."/>
            <person name="Tanasupawat S."/>
        </authorList>
    </citation>
    <scope>NUCLEOTIDE SEQUENCE [LARGE SCALE GENOMIC DNA]</scope>
    <source>
        <strain evidence="1 2">DR6-1</strain>
    </source>
</reference>
<dbReference type="RefSeq" id="WP_182891501.1">
    <property type="nucleotide sequence ID" value="NZ_JACGZW010000004.1"/>
</dbReference>
<dbReference type="Gene3D" id="1.10.1660.10">
    <property type="match status" value="1"/>
</dbReference>
<name>A0A7W3VWF1_9PSEU</name>
<evidence type="ECO:0000313" key="1">
    <source>
        <dbReference type="EMBL" id="MBB1154461.1"/>
    </source>
</evidence>
<evidence type="ECO:0000313" key="2">
    <source>
        <dbReference type="Proteomes" id="UP000526734"/>
    </source>
</evidence>
<gene>
    <name evidence="1" type="ORF">H4281_15065</name>
</gene>
<dbReference type="Proteomes" id="UP000526734">
    <property type="component" value="Unassembled WGS sequence"/>
</dbReference>
<protein>
    <submittedName>
        <fullName evidence="1">MerR family transcriptional regulator</fullName>
    </submittedName>
</protein>
<accession>A0A7W3VWF1</accession>
<keyword evidence="2" id="KW-1185">Reference proteome</keyword>
<dbReference type="Pfam" id="PF13591">
    <property type="entry name" value="MerR_2"/>
    <property type="match status" value="1"/>
</dbReference>
<organism evidence="1 2">
    <name type="scientific">Amycolatopsis dendrobii</name>
    <dbReference type="NCBI Taxonomy" id="2760662"/>
    <lineage>
        <taxon>Bacteria</taxon>
        <taxon>Bacillati</taxon>
        <taxon>Actinomycetota</taxon>
        <taxon>Actinomycetes</taxon>
        <taxon>Pseudonocardiales</taxon>
        <taxon>Pseudonocardiaceae</taxon>
        <taxon>Amycolatopsis</taxon>
    </lineage>
</organism>
<dbReference type="AlphaFoldDB" id="A0A7W3VWF1"/>
<proteinExistence type="predicted"/>
<sequence length="104" mass="11480">MTTYALVRRNPAAAHLDLPTFAHATGLHPELVRRFTVLGLLEPVEDARGEWWYPVAQVSAAARIQRLRAGFSLNYAAVGLVADLLDRIADLEADLRTRSRRSGG</sequence>
<dbReference type="EMBL" id="JACGZW010000004">
    <property type="protein sequence ID" value="MBB1154461.1"/>
    <property type="molecule type" value="Genomic_DNA"/>
</dbReference>